<comment type="caution">
    <text evidence="1">The sequence shown here is derived from an EMBL/GenBank/DDBJ whole genome shotgun (WGS) entry which is preliminary data.</text>
</comment>
<reference evidence="1 2" key="1">
    <citation type="journal article" date="2021" name="Elife">
        <title>Chloroplast acquisition without the gene transfer in kleptoplastic sea slugs, Plakobranchus ocellatus.</title>
        <authorList>
            <person name="Maeda T."/>
            <person name="Takahashi S."/>
            <person name="Yoshida T."/>
            <person name="Shimamura S."/>
            <person name="Takaki Y."/>
            <person name="Nagai Y."/>
            <person name="Toyoda A."/>
            <person name="Suzuki Y."/>
            <person name="Arimoto A."/>
            <person name="Ishii H."/>
            <person name="Satoh N."/>
            <person name="Nishiyama T."/>
            <person name="Hasebe M."/>
            <person name="Maruyama T."/>
            <person name="Minagawa J."/>
            <person name="Obokata J."/>
            <person name="Shigenobu S."/>
        </authorList>
    </citation>
    <scope>NUCLEOTIDE SEQUENCE [LARGE SCALE GENOMIC DNA]</scope>
</reference>
<dbReference type="Proteomes" id="UP000762676">
    <property type="component" value="Unassembled WGS sequence"/>
</dbReference>
<dbReference type="EMBL" id="BMAT01009437">
    <property type="protein sequence ID" value="GFS06317.1"/>
    <property type="molecule type" value="Genomic_DNA"/>
</dbReference>
<accession>A0AAV4I7Q8</accession>
<sequence>MSGLNVVLMMSGCLSYPGRSAETFQSSQPSSNPFLWVLAVFDLPHHFLAPPSVVNIVKLGEAPSESVKELEFVSQALPSIAPSEGMEGAALESEKW</sequence>
<organism evidence="1 2">
    <name type="scientific">Elysia marginata</name>
    <dbReference type="NCBI Taxonomy" id="1093978"/>
    <lineage>
        <taxon>Eukaryota</taxon>
        <taxon>Metazoa</taxon>
        <taxon>Spiralia</taxon>
        <taxon>Lophotrochozoa</taxon>
        <taxon>Mollusca</taxon>
        <taxon>Gastropoda</taxon>
        <taxon>Heterobranchia</taxon>
        <taxon>Euthyneura</taxon>
        <taxon>Panpulmonata</taxon>
        <taxon>Sacoglossa</taxon>
        <taxon>Placobranchoidea</taxon>
        <taxon>Plakobranchidae</taxon>
        <taxon>Elysia</taxon>
    </lineage>
</organism>
<name>A0AAV4I7Q8_9GAST</name>
<gene>
    <name evidence="1" type="ORF">ElyMa_004704200</name>
</gene>
<proteinExistence type="predicted"/>
<keyword evidence="2" id="KW-1185">Reference proteome</keyword>
<evidence type="ECO:0000313" key="1">
    <source>
        <dbReference type="EMBL" id="GFS06317.1"/>
    </source>
</evidence>
<dbReference type="AlphaFoldDB" id="A0AAV4I7Q8"/>
<protein>
    <submittedName>
        <fullName evidence="1">Uncharacterized protein</fullName>
    </submittedName>
</protein>
<evidence type="ECO:0000313" key="2">
    <source>
        <dbReference type="Proteomes" id="UP000762676"/>
    </source>
</evidence>